<feature type="domain" description="Flagellar assembly protein T middle" evidence="3">
    <location>
        <begin position="110"/>
        <end position="259"/>
    </location>
</feature>
<dbReference type="Gene3D" id="2.40.10.410">
    <property type="entry name" value="FlgT, C-terminal domain"/>
    <property type="match status" value="1"/>
</dbReference>
<dbReference type="Proteomes" id="UP000268033">
    <property type="component" value="Unassembled WGS sequence"/>
</dbReference>
<accession>A0A3N1PK74</accession>
<evidence type="ECO:0000259" key="4">
    <source>
        <dbReference type="Pfam" id="PF16548"/>
    </source>
</evidence>
<dbReference type="EMBL" id="RJUL01000003">
    <property type="protein sequence ID" value="ROQ28509.1"/>
    <property type="molecule type" value="Genomic_DNA"/>
</dbReference>
<dbReference type="Pfam" id="PF16538">
    <property type="entry name" value="FlgT_C"/>
    <property type="match status" value="1"/>
</dbReference>
<proteinExistence type="predicted"/>
<keyword evidence="5" id="KW-0966">Cell projection</keyword>
<comment type="caution">
    <text evidence="5">The sequence shown here is derived from an EMBL/GenBank/DDBJ whole genome shotgun (WGS) entry which is preliminary data.</text>
</comment>
<dbReference type="Gene3D" id="3.40.50.10610">
    <property type="entry name" value="ABC-type transport auxiliary lipoprotein component"/>
    <property type="match status" value="1"/>
</dbReference>
<feature type="domain" description="Flagellar assembly protein T C-terminal" evidence="2">
    <location>
        <begin position="309"/>
        <end position="376"/>
    </location>
</feature>
<dbReference type="InterPro" id="IPR032386">
    <property type="entry name" value="FlgT_M"/>
</dbReference>
<evidence type="ECO:0000259" key="3">
    <source>
        <dbReference type="Pfam" id="PF16539"/>
    </source>
</evidence>
<sequence>MRPLLLAALLLPHLAQAAWYTGTGTAPVINSNKELARQQATRAAIRDAVLKAGASVSIVNDVDNGSLTGNAFQVRAKGHITQLQRLEEYSRDDKVSVTVRADIWNDGAVCDGRLTSKSVVVAPLTLSHPEQAIWGGLEDLPQAVSARLFEEMTKAQADFLPKSLLSAPLAVNPARLEPHDRQELQSLAEQKQAQYLVLGSINNLTLGKIEGGLLSSDQLIRQYGMTLYLIDGISGLPILSKRYESRTLWPFAVNAQLDVQSDQLWQSAYGLEISRLVRAGIEDMSEALKCVHPKTRVIRVEGGSLDVAMGGRQGVRIGDVFRLSHQYNFTDDGGIDYSSLNDENSEFEVVKVYPDHSQLSPLNGDMPMNIQIRDLVQLDSFWE</sequence>
<keyword evidence="6" id="KW-1185">Reference proteome</keyword>
<dbReference type="AlphaFoldDB" id="A0A3N1PK74"/>
<feature type="domain" description="Flagellar assembly protein T N-terminal" evidence="4">
    <location>
        <begin position="18"/>
        <end position="105"/>
    </location>
</feature>
<evidence type="ECO:0000313" key="5">
    <source>
        <dbReference type="EMBL" id="ROQ28509.1"/>
    </source>
</evidence>
<dbReference type="Pfam" id="PF16548">
    <property type="entry name" value="FlgT_N"/>
    <property type="match status" value="1"/>
</dbReference>
<evidence type="ECO:0000259" key="2">
    <source>
        <dbReference type="Pfam" id="PF16538"/>
    </source>
</evidence>
<keyword evidence="5" id="KW-0282">Flagellum</keyword>
<feature type="signal peptide" evidence="1">
    <location>
        <begin position="1"/>
        <end position="17"/>
    </location>
</feature>
<dbReference type="InterPro" id="IPR038180">
    <property type="entry name" value="FlgT_N_sf"/>
</dbReference>
<protein>
    <submittedName>
        <fullName evidence="5">Flagellar assembly T-like protein</fullName>
    </submittedName>
</protein>
<dbReference type="STRING" id="584787.GCA_001247655_00325"/>
<organism evidence="5 6">
    <name type="scientific">Gallaecimonas pentaromativorans</name>
    <dbReference type="NCBI Taxonomy" id="584787"/>
    <lineage>
        <taxon>Bacteria</taxon>
        <taxon>Pseudomonadati</taxon>
        <taxon>Pseudomonadota</taxon>
        <taxon>Gammaproteobacteria</taxon>
        <taxon>Enterobacterales</taxon>
        <taxon>Gallaecimonadaceae</taxon>
        <taxon>Gallaecimonas</taxon>
    </lineage>
</organism>
<name>A0A3N1PK74_9GAMM</name>
<dbReference type="RefSeq" id="WP_123421000.1">
    <property type="nucleotide sequence ID" value="NZ_RJUL01000003.1"/>
</dbReference>
<dbReference type="InterPro" id="IPR038165">
    <property type="entry name" value="FlgT_C_sf"/>
</dbReference>
<gene>
    <name evidence="5" type="ORF">EDC28_103102</name>
</gene>
<feature type="chain" id="PRO_5018083424" evidence="1">
    <location>
        <begin position="18"/>
        <end position="383"/>
    </location>
</feature>
<dbReference type="InterPro" id="IPR032370">
    <property type="entry name" value="FlgT_N"/>
</dbReference>
<evidence type="ECO:0000313" key="6">
    <source>
        <dbReference type="Proteomes" id="UP000268033"/>
    </source>
</evidence>
<keyword evidence="5" id="KW-0969">Cilium</keyword>
<evidence type="ECO:0000256" key="1">
    <source>
        <dbReference type="SAM" id="SignalP"/>
    </source>
</evidence>
<dbReference type="InterPro" id="IPR032388">
    <property type="entry name" value="FlgT_C"/>
</dbReference>
<keyword evidence="1" id="KW-0732">Signal</keyword>
<dbReference type="Gene3D" id="3.30.1660.40">
    <property type="entry name" value="FlgT, N-terminal domain"/>
    <property type="match status" value="1"/>
</dbReference>
<reference evidence="5 6" key="1">
    <citation type="submission" date="2018-11" db="EMBL/GenBank/DDBJ databases">
        <title>Genomic Encyclopedia of Type Strains, Phase IV (KMG-IV): sequencing the most valuable type-strain genomes for metagenomic binning, comparative biology and taxonomic classification.</title>
        <authorList>
            <person name="Goeker M."/>
        </authorList>
    </citation>
    <scope>NUCLEOTIDE SEQUENCE [LARGE SCALE GENOMIC DNA]</scope>
    <source>
        <strain evidence="5 6">DSM 21945</strain>
    </source>
</reference>
<dbReference type="Pfam" id="PF16539">
    <property type="entry name" value="FlgT_M"/>
    <property type="match status" value="1"/>
</dbReference>